<dbReference type="GO" id="GO:0034472">
    <property type="term" value="P:snRNA 3'-end processing"/>
    <property type="evidence" value="ECO:0007669"/>
    <property type="project" value="TreeGrafter"/>
</dbReference>
<dbReference type="InterPro" id="IPR029321">
    <property type="entry name" value="INTS2"/>
</dbReference>
<protein>
    <submittedName>
        <fullName evidence="1">Uncharacterized protein</fullName>
    </submittedName>
</protein>
<accession>A0A9W8E835</accession>
<reference evidence="1" key="1">
    <citation type="submission" date="2022-07" db="EMBL/GenBank/DDBJ databases">
        <title>Phylogenomic reconstructions and comparative analyses of Kickxellomycotina fungi.</title>
        <authorList>
            <person name="Reynolds N.K."/>
            <person name="Stajich J.E."/>
            <person name="Barry K."/>
            <person name="Grigoriev I.V."/>
            <person name="Crous P."/>
            <person name="Smith M.E."/>
        </authorList>
    </citation>
    <scope>NUCLEOTIDE SEQUENCE</scope>
    <source>
        <strain evidence="1">RSA 567</strain>
    </source>
</reference>
<dbReference type="GO" id="GO:0032039">
    <property type="term" value="C:integrator complex"/>
    <property type="evidence" value="ECO:0007669"/>
    <property type="project" value="InterPro"/>
</dbReference>
<feature type="non-terminal residue" evidence="1">
    <location>
        <position position="752"/>
    </location>
</feature>
<keyword evidence="2" id="KW-1185">Reference proteome</keyword>
<proteinExistence type="predicted"/>
<dbReference type="EMBL" id="JANBQB010000569">
    <property type="protein sequence ID" value="KAJ1975087.1"/>
    <property type="molecule type" value="Genomic_DNA"/>
</dbReference>
<dbReference type="OrthoDB" id="5595374at2759"/>
<dbReference type="PANTHER" id="PTHR28608:SF1">
    <property type="entry name" value="INTEGRATOR COMPLEX SUBUNIT 2"/>
    <property type="match status" value="1"/>
</dbReference>
<dbReference type="Pfam" id="PF14750">
    <property type="entry name" value="INTS2"/>
    <property type="match status" value="1"/>
</dbReference>
<dbReference type="AlphaFoldDB" id="A0A9W8E835"/>
<sequence length="752" mass="85403">MAYGHYCCLLQCIEVGGPLVEGVASQVYDPYIPILACRYPQATLSIIVRSSLLTHWYVLANLPHAPVIDTATKQLRALQKQRVLEYDQSTTLAECPNPDRTLATAQTWPPEHWLTTLTVQAYQLHALTQDFLTETHHLTTGTEPALIRLEGRLNRWSPLLMDSTTHDATDPRTHYLLASWQFLHRLWHDTPIEQLAQALCFVPWGVTAITALALNYPDQFTLVIDGMLRVYPCLSPKSQYTAREAIQALCKAAPHRTKAIRNRLTHYQVLPEVALKITLHFDPERLSYLNAFFDPTLRWVATPVSSCYPFVHELKRRIYDEVNSVAAPELKLRPNLSPDRTELLFRVLGCFACVLLAPIEDMDVEFLRALIPMLTAPVADLCLAYLLASFNPARANANLLALLSDFKRAPIPNHSLYLMAIFLRTHEYDRVDSFIRSSLRTTTPLGQERLYPVRERMMQHVVTDAELAHYITDHPGLAHHVTLQPSLHLCVHNLLKHGILQKHRVDIRPWVYDQIARADTPPQTYIVALIKEYVESIFQHPSITAIPEAAVKAVWADPQGPTTPSCVLMAFYLLYYSDFLAQSLTQGASGTFRDRLPYEYSDSLIDALPIRPLLATISREPERAAYREIYPELVALSHYQAPELFDIKSILMEQHCTQAELPLFGALHRRIGLQLVQDLQLPVPPKLLSWADTIDALIPALRDPHQSYAALRYLAQHSPQRLASVAPPIIKACLPRYLESQFPPKAVYQFRV</sequence>
<evidence type="ECO:0000313" key="1">
    <source>
        <dbReference type="EMBL" id="KAJ1975087.1"/>
    </source>
</evidence>
<comment type="caution">
    <text evidence="1">The sequence shown here is derived from an EMBL/GenBank/DDBJ whole genome shotgun (WGS) entry which is preliminary data.</text>
</comment>
<dbReference type="Proteomes" id="UP001151582">
    <property type="component" value="Unassembled WGS sequence"/>
</dbReference>
<dbReference type="PANTHER" id="PTHR28608">
    <property type="entry name" value="INTEGRATOR COMPLEX SUBUNIT 2"/>
    <property type="match status" value="1"/>
</dbReference>
<evidence type="ECO:0000313" key="2">
    <source>
        <dbReference type="Proteomes" id="UP001151582"/>
    </source>
</evidence>
<organism evidence="1 2">
    <name type="scientific">Dimargaris verticillata</name>
    <dbReference type="NCBI Taxonomy" id="2761393"/>
    <lineage>
        <taxon>Eukaryota</taxon>
        <taxon>Fungi</taxon>
        <taxon>Fungi incertae sedis</taxon>
        <taxon>Zoopagomycota</taxon>
        <taxon>Kickxellomycotina</taxon>
        <taxon>Dimargaritomycetes</taxon>
        <taxon>Dimargaritales</taxon>
        <taxon>Dimargaritaceae</taxon>
        <taxon>Dimargaris</taxon>
    </lineage>
</organism>
<name>A0A9W8E835_9FUNG</name>
<gene>
    <name evidence="1" type="ORF">H4R34_004463</name>
</gene>